<keyword evidence="2" id="KW-1185">Reference proteome</keyword>
<reference evidence="1" key="1">
    <citation type="submission" date="2021-02" db="EMBL/GenBank/DDBJ databases">
        <authorList>
            <person name="Dougan E. K."/>
            <person name="Rhodes N."/>
            <person name="Thang M."/>
            <person name="Chan C."/>
        </authorList>
    </citation>
    <scope>NUCLEOTIDE SEQUENCE</scope>
</reference>
<evidence type="ECO:0000313" key="1">
    <source>
        <dbReference type="EMBL" id="CAE7228100.1"/>
    </source>
</evidence>
<gene>
    <name evidence="1" type="ORF">SNEC2469_LOCUS3354</name>
</gene>
<name>A0A812KF61_9DINO</name>
<organism evidence="1 2">
    <name type="scientific">Symbiodinium necroappetens</name>
    <dbReference type="NCBI Taxonomy" id="1628268"/>
    <lineage>
        <taxon>Eukaryota</taxon>
        <taxon>Sar</taxon>
        <taxon>Alveolata</taxon>
        <taxon>Dinophyceae</taxon>
        <taxon>Suessiales</taxon>
        <taxon>Symbiodiniaceae</taxon>
        <taxon>Symbiodinium</taxon>
    </lineage>
</organism>
<dbReference type="EMBL" id="CAJNJA010007720">
    <property type="protein sequence ID" value="CAE7228100.1"/>
    <property type="molecule type" value="Genomic_DNA"/>
</dbReference>
<accession>A0A812KF61</accession>
<comment type="caution">
    <text evidence="1">The sequence shown here is derived from an EMBL/GenBank/DDBJ whole genome shotgun (WGS) entry which is preliminary data.</text>
</comment>
<sequence length="720" mass="79128">MVRSAQIAGPHEIYFTTLHANGSLDMNTDHIVIPFTAESDVTTPMHLSISDSVLSVTLNKTLLIGKTYTIWIEPNSFTDQSTTFIFDVTGVPTNIPRNFAGLAPGDVVFTVVEPTDLERNPYKKSTIPVWDVEVEEIARPEKEPLMPLHLDHCYIDVPNCTERNETNGSNTSNCTNFENVSVLSICSLTPRSGMGFAEVREREMWLQPWHWLRATTHNATFEVQLDVRDANSPVLIKSRDEDVHVLAGMPQLLATSQNEGPFVLQDDSFGELFVEVSVEPAGTLGILRSAWRDWGGRVNVTFDFPPVQPDYGSLGQGDLTPTTLEGRPASKLSFYGMAVSVEAALSNLSYTAPEEFEGAALMKVLIRDGEFVREEGIVINVQLPPTSLQVISQATASVAATASTQHDLNSLGCGWNVEDGAGAMSPEVVYHLTTFVVDPLACAAVLFEDCASRPVQGGLGGSCAPDMPEHSAEQVESWESTERGYKILHLRTPSFKLLRHHLQHSLIFHPCGCPVNSRFECSQTIYVAVERRNQQAPEVVEVAESSCLMTVSVALRGSSLAVDEDGVLPLAERFYIEGKSPSPFHFTASAELGNISAEGTAGMQVNGSKSFLEVRMDSVQDLLQLLDVRQVSYVPVPEFWGEDMIYFRFETTMSPSVVSDVDTTTHESSWLVEVRPQPDLPKIDVYNGIEERAMANQPHHVNASIRHVDLGAEAGAEQYL</sequence>
<proteinExistence type="predicted"/>
<dbReference type="OrthoDB" id="10381131at2759"/>
<evidence type="ECO:0000313" key="2">
    <source>
        <dbReference type="Proteomes" id="UP000601435"/>
    </source>
</evidence>
<dbReference type="AlphaFoldDB" id="A0A812KF61"/>
<protein>
    <submittedName>
        <fullName evidence="1">Uncharacterized protein</fullName>
    </submittedName>
</protein>
<dbReference type="Proteomes" id="UP000601435">
    <property type="component" value="Unassembled WGS sequence"/>
</dbReference>